<name>A0A2K9Z3Z7_RHILE</name>
<protein>
    <submittedName>
        <fullName evidence="1">Uncharacterized protein</fullName>
    </submittedName>
</protein>
<evidence type="ECO:0000313" key="2">
    <source>
        <dbReference type="Proteomes" id="UP000238523"/>
    </source>
</evidence>
<dbReference type="Proteomes" id="UP000238523">
    <property type="component" value="Chromosome"/>
</dbReference>
<dbReference type="AlphaFoldDB" id="A0A2K9Z3Z7"/>
<sequence>MANFPRQRDFYTTISNIYTKDMPNGSATEIFHRKPQTLHPFVKFSTVRPPSNMLVKCINSTAG</sequence>
<organism evidence="1 2">
    <name type="scientific">Rhizobium leguminosarum</name>
    <dbReference type="NCBI Taxonomy" id="384"/>
    <lineage>
        <taxon>Bacteria</taxon>
        <taxon>Pseudomonadati</taxon>
        <taxon>Pseudomonadota</taxon>
        <taxon>Alphaproteobacteria</taxon>
        <taxon>Hyphomicrobiales</taxon>
        <taxon>Rhizobiaceae</taxon>
        <taxon>Rhizobium/Agrobacterium group</taxon>
        <taxon>Rhizobium</taxon>
    </lineage>
</organism>
<evidence type="ECO:0000313" key="1">
    <source>
        <dbReference type="EMBL" id="AUW42946.1"/>
    </source>
</evidence>
<proteinExistence type="predicted"/>
<gene>
    <name evidence="1" type="ORF">CUJ84_Chr002591</name>
</gene>
<dbReference type="EMBL" id="CP025012">
    <property type="protein sequence ID" value="AUW42946.1"/>
    <property type="molecule type" value="Genomic_DNA"/>
</dbReference>
<reference evidence="1 2" key="1">
    <citation type="submission" date="2017-11" db="EMBL/GenBank/DDBJ databases">
        <title>Complete genome of Rhizobium leguminosarum Norway, an ineffective micro-symbiont.</title>
        <authorList>
            <person name="Hoffrichter A."/>
            <person name="Liang J."/>
            <person name="Brachmann A."/>
            <person name="Marin M."/>
        </authorList>
    </citation>
    <scope>NUCLEOTIDE SEQUENCE [LARGE SCALE GENOMIC DNA]</scope>
    <source>
        <strain evidence="1 2">Norway</strain>
    </source>
</reference>
<accession>A0A2K9Z3Z7</accession>